<proteinExistence type="predicted"/>
<protein>
    <recommendedName>
        <fullName evidence="3">Amidoligase enzyme</fullName>
    </recommendedName>
</protein>
<evidence type="ECO:0008006" key="3">
    <source>
        <dbReference type="Google" id="ProtNLM"/>
    </source>
</evidence>
<name>A0A326U231_THEHA</name>
<evidence type="ECO:0000313" key="2">
    <source>
        <dbReference type="Proteomes" id="UP000248806"/>
    </source>
</evidence>
<sequence length="257" mass="29922">MLTKRRAVHKCFCCKRLTDCRFESLVKAFFCAECFTRRGSSVANTAMKGKEQKRLPPFSIEFEVQRPGGVGLLKYGFIRSSDPTVREEYKSPIYRSLDPFYPALEMLKKLSSLVGSSCGTHIHVECCVKEKVSVYYHAIFGRLLEYMVQHRQETSDFWGRNFCRYACSRWDGRYSAFNPLSDYPTLEYRLPRFRSKEQFLAVLWFVRRCTSILNRKLSTENVSPAELGEEILHLYIRALSREHSPAPELELVERHAG</sequence>
<organism evidence="1 2">
    <name type="scientific">Thermosporothrix hazakensis</name>
    <dbReference type="NCBI Taxonomy" id="644383"/>
    <lineage>
        <taxon>Bacteria</taxon>
        <taxon>Bacillati</taxon>
        <taxon>Chloroflexota</taxon>
        <taxon>Ktedonobacteria</taxon>
        <taxon>Ktedonobacterales</taxon>
        <taxon>Thermosporotrichaceae</taxon>
        <taxon>Thermosporothrix</taxon>
    </lineage>
</organism>
<dbReference type="Proteomes" id="UP000248806">
    <property type="component" value="Unassembled WGS sequence"/>
</dbReference>
<dbReference type="EMBL" id="QKUF01000019">
    <property type="protein sequence ID" value="PZW25368.1"/>
    <property type="molecule type" value="Genomic_DNA"/>
</dbReference>
<gene>
    <name evidence="1" type="ORF">EI42_04420</name>
</gene>
<evidence type="ECO:0000313" key="1">
    <source>
        <dbReference type="EMBL" id="PZW25368.1"/>
    </source>
</evidence>
<comment type="caution">
    <text evidence="1">The sequence shown here is derived from an EMBL/GenBank/DDBJ whole genome shotgun (WGS) entry which is preliminary data.</text>
</comment>
<reference evidence="1 2" key="1">
    <citation type="submission" date="2018-06" db="EMBL/GenBank/DDBJ databases">
        <title>Genomic Encyclopedia of Archaeal and Bacterial Type Strains, Phase II (KMG-II): from individual species to whole genera.</title>
        <authorList>
            <person name="Goeker M."/>
        </authorList>
    </citation>
    <scope>NUCLEOTIDE SEQUENCE [LARGE SCALE GENOMIC DNA]</scope>
    <source>
        <strain evidence="1 2">ATCC BAA-1881</strain>
    </source>
</reference>
<dbReference type="AlphaFoldDB" id="A0A326U231"/>
<accession>A0A326U231</accession>
<keyword evidence="2" id="KW-1185">Reference proteome</keyword>